<dbReference type="SUPFAM" id="SSF57850">
    <property type="entry name" value="RING/U-box"/>
    <property type="match status" value="1"/>
</dbReference>
<dbReference type="InterPro" id="IPR001841">
    <property type="entry name" value="Znf_RING"/>
</dbReference>
<keyword evidence="9" id="KW-0833">Ubl conjugation pathway</keyword>
<evidence type="ECO:0000256" key="12">
    <source>
        <dbReference type="ARBA" id="ARBA00023136"/>
    </source>
</evidence>
<sequence>MEMESKDYAFSGKIMLIAIVVLFIVIIIMLCLHVYVRRRLVNARRRPQLRRSNRPQFVFYMDPAARIALTRRGLHPSVISTLPMFTFSATNNPTECAVCLSEFENGETGRVLPKCNHSFHTECIDMWFQSHATCPLCREPVEAIPERETRSEVAVIVCDNEPVREEVNRSGPVGASSSPSAASLHIESLGCESGCESGSSFRLPVSRILSFKRVLSREKKESVGGGCSSMTDLDVEQRRECDSVS</sequence>
<evidence type="ECO:0000256" key="15">
    <source>
        <dbReference type="SAM" id="Phobius"/>
    </source>
</evidence>
<dbReference type="InterPro" id="IPR044600">
    <property type="entry name" value="ATL1/ATL16-like"/>
</dbReference>
<keyword evidence="10" id="KW-0862">Zinc</keyword>
<keyword evidence="19" id="KW-1185">Reference proteome</keyword>
<evidence type="ECO:0000256" key="6">
    <source>
        <dbReference type="ARBA" id="ARBA00022692"/>
    </source>
</evidence>
<evidence type="ECO:0000256" key="3">
    <source>
        <dbReference type="ARBA" id="ARBA00004906"/>
    </source>
</evidence>
<evidence type="ECO:0000256" key="4">
    <source>
        <dbReference type="ARBA" id="ARBA00012483"/>
    </source>
</evidence>
<dbReference type="SMART" id="SM00184">
    <property type="entry name" value="RING"/>
    <property type="match status" value="1"/>
</dbReference>
<dbReference type="EMBL" id="CM000850">
    <property type="protein sequence ID" value="KRH02282.1"/>
    <property type="molecule type" value="Genomic_DNA"/>
</dbReference>
<dbReference type="CDD" id="cd16461">
    <property type="entry name" value="RING-H2_EL5-like"/>
    <property type="match status" value="1"/>
</dbReference>
<dbReference type="Gramene" id="KRH02282">
    <property type="protein sequence ID" value="KRH02282"/>
    <property type="gene ID" value="GLYMA_17G028400"/>
</dbReference>
<dbReference type="GO" id="GO:0008270">
    <property type="term" value="F:zinc ion binding"/>
    <property type="evidence" value="ECO:0007669"/>
    <property type="project" value="UniProtKB-KW"/>
</dbReference>
<evidence type="ECO:0000256" key="8">
    <source>
        <dbReference type="ARBA" id="ARBA00022771"/>
    </source>
</evidence>
<dbReference type="Proteomes" id="UP000008827">
    <property type="component" value="Chromosome 17"/>
</dbReference>
<feature type="domain" description="RING-type" evidence="16">
    <location>
        <begin position="96"/>
        <end position="138"/>
    </location>
</feature>
<keyword evidence="11 15" id="KW-1133">Transmembrane helix</keyword>
<dbReference type="GO" id="GO:0061630">
    <property type="term" value="F:ubiquitin protein ligase activity"/>
    <property type="evidence" value="ECO:0007669"/>
    <property type="project" value="UniProtKB-EC"/>
</dbReference>
<keyword evidence="5" id="KW-0808">Transferase</keyword>
<proteinExistence type="inferred from homology"/>
<dbReference type="KEGG" id="gmx:100799137"/>
<dbReference type="Pfam" id="PF13639">
    <property type="entry name" value="zf-RING_2"/>
    <property type="match status" value="1"/>
</dbReference>
<comment type="catalytic activity">
    <reaction evidence="1">
        <text>S-ubiquitinyl-[E2 ubiquitin-conjugating enzyme]-L-cysteine + [acceptor protein]-L-lysine = [E2 ubiquitin-conjugating enzyme]-L-cysteine + N(6)-ubiquitinyl-[acceptor protein]-L-lysine.</text>
        <dbReference type="EC" id="2.3.2.27"/>
    </reaction>
</comment>
<dbReference type="Gene3D" id="3.30.40.10">
    <property type="entry name" value="Zinc/RING finger domain, C3HC4 (zinc finger)"/>
    <property type="match status" value="1"/>
</dbReference>
<dbReference type="AlphaFoldDB" id="A0A0R0F7S2"/>
<evidence type="ECO:0000256" key="11">
    <source>
        <dbReference type="ARBA" id="ARBA00022989"/>
    </source>
</evidence>
<dbReference type="PROSITE" id="PS50089">
    <property type="entry name" value="ZF_RING_2"/>
    <property type="match status" value="1"/>
</dbReference>
<evidence type="ECO:0000313" key="17">
    <source>
        <dbReference type="EMBL" id="KRH02282.1"/>
    </source>
</evidence>
<dbReference type="PaxDb" id="3847-GLYMA17G03155.1"/>
<dbReference type="GeneID" id="100799137"/>
<dbReference type="GO" id="GO:0016567">
    <property type="term" value="P:protein ubiquitination"/>
    <property type="evidence" value="ECO:0007669"/>
    <property type="project" value="InterPro"/>
</dbReference>
<keyword evidence="12 15" id="KW-0472">Membrane</keyword>
<evidence type="ECO:0000256" key="1">
    <source>
        <dbReference type="ARBA" id="ARBA00000900"/>
    </source>
</evidence>
<reference evidence="18" key="2">
    <citation type="submission" date="2018-02" db="UniProtKB">
        <authorList>
            <consortium name="EnsemblPlants"/>
        </authorList>
    </citation>
    <scope>IDENTIFICATION</scope>
    <source>
        <strain evidence="18">Williams 82</strain>
    </source>
</reference>
<dbReference type="GO" id="GO:0016020">
    <property type="term" value="C:membrane"/>
    <property type="evidence" value="ECO:0007669"/>
    <property type="project" value="UniProtKB-SubCell"/>
</dbReference>
<dbReference type="OrthoDB" id="8062037at2759"/>
<dbReference type="InterPro" id="IPR013083">
    <property type="entry name" value="Znf_RING/FYVE/PHD"/>
</dbReference>
<dbReference type="PANTHER" id="PTHR46913">
    <property type="entry name" value="RING-H2 FINGER PROTEIN ATL16"/>
    <property type="match status" value="1"/>
</dbReference>
<accession>A0A0R0F7S2</accession>
<evidence type="ECO:0000256" key="13">
    <source>
        <dbReference type="ARBA" id="ARBA00024209"/>
    </source>
</evidence>
<evidence type="ECO:0000256" key="9">
    <source>
        <dbReference type="ARBA" id="ARBA00022786"/>
    </source>
</evidence>
<organism evidence="17">
    <name type="scientific">Glycine max</name>
    <name type="common">Soybean</name>
    <name type="synonym">Glycine hispida</name>
    <dbReference type="NCBI Taxonomy" id="3847"/>
    <lineage>
        <taxon>Eukaryota</taxon>
        <taxon>Viridiplantae</taxon>
        <taxon>Streptophyta</taxon>
        <taxon>Embryophyta</taxon>
        <taxon>Tracheophyta</taxon>
        <taxon>Spermatophyta</taxon>
        <taxon>Magnoliopsida</taxon>
        <taxon>eudicotyledons</taxon>
        <taxon>Gunneridae</taxon>
        <taxon>Pentapetalae</taxon>
        <taxon>rosids</taxon>
        <taxon>fabids</taxon>
        <taxon>Fabales</taxon>
        <taxon>Fabaceae</taxon>
        <taxon>Papilionoideae</taxon>
        <taxon>50 kb inversion clade</taxon>
        <taxon>NPAAA clade</taxon>
        <taxon>indigoferoid/millettioid clade</taxon>
        <taxon>Phaseoleae</taxon>
        <taxon>Glycine</taxon>
        <taxon>Glycine subgen. Soja</taxon>
    </lineage>
</organism>
<dbReference type="OMA" id="RSNRPQF"/>
<dbReference type="PANTHER" id="PTHR46913:SF1">
    <property type="entry name" value="RING-H2 FINGER PROTEIN ATL16"/>
    <property type="match status" value="1"/>
</dbReference>
<keyword evidence="7" id="KW-0479">Metal-binding</keyword>
<reference evidence="17 18" key="1">
    <citation type="journal article" date="2010" name="Nature">
        <title>Genome sequence of the palaeopolyploid soybean.</title>
        <authorList>
            <person name="Schmutz J."/>
            <person name="Cannon S.B."/>
            <person name="Schlueter J."/>
            <person name="Ma J."/>
            <person name="Mitros T."/>
            <person name="Nelson W."/>
            <person name="Hyten D.L."/>
            <person name="Song Q."/>
            <person name="Thelen J.J."/>
            <person name="Cheng J."/>
            <person name="Xu D."/>
            <person name="Hellsten U."/>
            <person name="May G.D."/>
            <person name="Yu Y."/>
            <person name="Sakurai T."/>
            <person name="Umezawa T."/>
            <person name="Bhattacharyya M.K."/>
            <person name="Sandhu D."/>
            <person name="Valliyodan B."/>
            <person name="Lindquist E."/>
            <person name="Peto M."/>
            <person name="Grant D."/>
            <person name="Shu S."/>
            <person name="Goodstein D."/>
            <person name="Barry K."/>
            <person name="Futrell-Griggs M."/>
            <person name="Abernathy B."/>
            <person name="Du J."/>
            <person name="Tian Z."/>
            <person name="Zhu L."/>
            <person name="Gill N."/>
            <person name="Joshi T."/>
            <person name="Libault M."/>
            <person name="Sethuraman A."/>
            <person name="Zhang X.-C."/>
            <person name="Shinozaki K."/>
            <person name="Nguyen H.T."/>
            <person name="Wing R.A."/>
            <person name="Cregan P."/>
            <person name="Specht J."/>
            <person name="Grimwood J."/>
            <person name="Rokhsar D."/>
            <person name="Stacey G."/>
            <person name="Shoemaker R.C."/>
            <person name="Jackson S.A."/>
        </authorList>
    </citation>
    <scope>NUCLEOTIDE SEQUENCE [LARGE SCALE GENOMIC DNA]</scope>
    <source>
        <strain evidence="18">cv. Williams 82</strain>
        <tissue evidence="17">Callus</tissue>
    </source>
</reference>
<evidence type="ECO:0000256" key="5">
    <source>
        <dbReference type="ARBA" id="ARBA00022679"/>
    </source>
</evidence>
<dbReference type="RefSeq" id="XP_003550541.1">
    <property type="nucleotide sequence ID" value="XM_003550493.5"/>
</dbReference>
<evidence type="ECO:0000256" key="10">
    <source>
        <dbReference type="ARBA" id="ARBA00022833"/>
    </source>
</evidence>
<name>A0A0R0F7S2_SOYBN</name>
<dbReference type="FunFam" id="3.30.40.10:FF:000187">
    <property type="entry name" value="E3 ubiquitin-protein ligase ATL6"/>
    <property type="match status" value="1"/>
</dbReference>
<gene>
    <name evidence="18" type="primary">LOC100799137</name>
    <name evidence="17" type="ORF">GLYMA_17G028400</name>
</gene>
<evidence type="ECO:0000313" key="19">
    <source>
        <dbReference type="Proteomes" id="UP000008827"/>
    </source>
</evidence>
<dbReference type="EnsemblPlants" id="KRH02282">
    <property type="protein sequence ID" value="KRH02282"/>
    <property type="gene ID" value="GLYMA_17G028400"/>
</dbReference>
<keyword evidence="8 14" id="KW-0863">Zinc-finger</keyword>
<feature type="transmembrane region" description="Helical" evidence="15">
    <location>
        <begin position="14"/>
        <end position="36"/>
    </location>
</feature>
<evidence type="ECO:0000313" key="18">
    <source>
        <dbReference type="EnsemblPlants" id="KRH02282"/>
    </source>
</evidence>
<reference evidence="17" key="3">
    <citation type="submission" date="2018-07" db="EMBL/GenBank/DDBJ databases">
        <title>WGS assembly of Glycine max.</title>
        <authorList>
            <person name="Schmutz J."/>
            <person name="Cannon S."/>
            <person name="Schlueter J."/>
            <person name="Ma J."/>
            <person name="Mitros T."/>
            <person name="Nelson W."/>
            <person name="Hyten D."/>
            <person name="Song Q."/>
            <person name="Thelen J."/>
            <person name="Cheng J."/>
            <person name="Xu D."/>
            <person name="Hellsten U."/>
            <person name="May G."/>
            <person name="Yu Y."/>
            <person name="Sakurai T."/>
            <person name="Umezawa T."/>
            <person name="Bhattacharyya M."/>
            <person name="Sandhu D."/>
            <person name="Valliyodan B."/>
            <person name="Lindquist E."/>
            <person name="Peto M."/>
            <person name="Grant D."/>
            <person name="Shu S."/>
            <person name="Goodstein D."/>
            <person name="Barry K."/>
            <person name="Futrell-Griggs M."/>
            <person name="Abernathy B."/>
            <person name="Du J."/>
            <person name="Tian Z."/>
            <person name="Zhu L."/>
            <person name="Gill N."/>
            <person name="Joshi T."/>
            <person name="Libault M."/>
            <person name="Sethuraman A."/>
            <person name="Zhang X."/>
            <person name="Shinozaki K."/>
            <person name="Nguyen H."/>
            <person name="Wing R."/>
            <person name="Cregan P."/>
            <person name="Specht J."/>
            <person name="Grimwood J."/>
            <person name="Rokhsar D."/>
            <person name="Stacey G."/>
            <person name="Shoemaker R."/>
            <person name="Jackson S."/>
        </authorList>
    </citation>
    <scope>NUCLEOTIDE SEQUENCE</scope>
    <source>
        <tissue evidence="17">Callus</tissue>
    </source>
</reference>
<keyword evidence="6 15" id="KW-0812">Transmembrane</keyword>
<dbReference type="SMR" id="A0A0R0F7S2"/>
<comment type="similarity">
    <text evidence="13">Belongs to the RING-type zinc finger family. ATL subfamily.</text>
</comment>
<evidence type="ECO:0000256" key="7">
    <source>
        <dbReference type="ARBA" id="ARBA00022723"/>
    </source>
</evidence>
<evidence type="ECO:0000256" key="2">
    <source>
        <dbReference type="ARBA" id="ARBA00004167"/>
    </source>
</evidence>
<protein>
    <recommendedName>
        <fullName evidence="4">RING-type E3 ubiquitin transferase</fullName>
        <ecNumber evidence="4">2.3.2.27</ecNumber>
    </recommendedName>
</protein>
<dbReference type="EC" id="2.3.2.27" evidence="4"/>
<evidence type="ECO:0000256" key="14">
    <source>
        <dbReference type="PROSITE-ProRule" id="PRU00175"/>
    </source>
</evidence>
<evidence type="ECO:0000259" key="16">
    <source>
        <dbReference type="PROSITE" id="PS50089"/>
    </source>
</evidence>
<comment type="subcellular location">
    <subcellularLocation>
        <location evidence="2">Membrane</location>
        <topology evidence="2">Single-pass membrane protein</topology>
    </subcellularLocation>
</comment>
<comment type="pathway">
    <text evidence="3">Protein modification; protein ubiquitination.</text>
</comment>